<feature type="transmembrane region" description="Helical" evidence="6">
    <location>
        <begin position="411"/>
        <end position="429"/>
    </location>
</feature>
<feature type="transmembrane region" description="Helical" evidence="6">
    <location>
        <begin position="325"/>
        <end position="345"/>
    </location>
</feature>
<feature type="transmembrane region" description="Helical" evidence="6">
    <location>
        <begin position="225"/>
        <end position="252"/>
    </location>
</feature>
<dbReference type="PANTHER" id="PTHR42718:SF23">
    <property type="entry name" value="MAJOR FACILITATOR SUPERFAMILY (MFS) PROFILE DOMAIN-CONTAINING PROTEIN"/>
    <property type="match status" value="1"/>
</dbReference>
<feature type="transmembrane region" description="Helical" evidence="6">
    <location>
        <begin position="467"/>
        <end position="488"/>
    </location>
</feature>
<comment type="subcellular location">
    <subcellularLocation>
        <location evidence="1">Membrane</location>
        <topology evidence="1">Multi-pass membrane protein</topology>
    </subcellularLocation>
</comment>
<keyword evidence="2 6" id="KW-0812">Transmembrane</keyword>
<accession>A0AAN7A5T1</accession>
<feature type="transmembrane region" description="Helical" evidence="6">
    <location>
        <begin position="166"/>
        <end position="183"/>
    </location>
</feature>
<keyword evidence="3 6" id="KW-1133">Transmembrane helix</keyword>
<dbReference type="GO" id="GO:0016020">
    <property type="term" value="C:membrane"/>
    <property type="evidence" value="ECO:0007669"/>
    <property type="project" value="UniProtKB-SubCell"/>
</dbReference>
<dbReference type="GO" id="GO:0022857">
    <property type="term" value="F:transmembrane transporter activity"/>
    <property type="evidence" value="ECO:0007669"/>
    <property type="project" value="InterPro"/>
</dbReference>
<feature type="transmembrane region" description="Helical" evidence="6">
    <location>
        <begin position="102"/>
        <end position="129"/>
    </location>
</feature>
<feature type="domain" description="Major facilitator superfamily (MFS) profile" evidence="7">
    <location>
        <begin position="100"/>
        <end position="512"/>
    </location>
</feature>
<evidence type="ECO:0000256" key="1">
    <source>
        <dbReference type="ARBA" id="ARBA00004141"/>
    </source>
</evidence>
<gene>
    <name evidence="8" type="ORF">QBC36DRAFT_389033</name>
</gene>
<dbReference type="InterPro" id="IPR011701">
    <property type="entry name" value="MFS"/>
</dbReference>
<evidence type="ECO:0000256" key="3">
    <source>
        <dbReference type="ARBA" id="ARBA00022989"/>
    </source>
</evidence>
<dbReference type="Pfam" id="PF07690">
    <property type="entry name" value="MFS_1"/>
    <property type="match status" value="1"/>
</dbReference>
<dbReference type="Proteomes" id="UP001302321">
    <property type="component" value="Unassembled WGS sequence"/>
</dbReference>
<evidence type="ECO:0000256" key="2">
    <source>
        <dbReference type="ARBA" id="ARBA00022692"/>
    </source>
</evidence>
<dbReference type="PROSITE" id="PS50850">
    <property type="entry name" value="MFS"/>
    <property type="match status" value="1"/>
</dbReference>
<reference evidence="8" key="2">
    <citation type="submission" date="2023-05" db="EMBL/GenBank/DDBJ databases">
        <authorList>
            <consortium name="Lawrence Berkeley National Laboratory"/>
            <person name="Steindorff A."/>
            <person name="Hensen N."/>
            <person name="Bonometti L."/>
            <person name="Westerberg I."/>
            <person name="Brannstrom I.O."/>
            <person name="Guillou S."/>
            <person name="Cros-Aarteil S."/>
            <person name="Calhoun S."/>
            <person name="Haridas S."/>
            <person name="Kuo A."/>
            <person name="Mondo S."/>
            <person name="Pangilinan J."/>
            <person name="Riley R."/>
            <person name="Labutti K."/>
            <person name="Andreopoulos B."/>
            <person name="Lipzen A."/>
            <person name="Chen C."/>
            <person name="Yanf M."/>
            <person name="Daum C."/>
            <person name="Ng V."/>
            <person name="Clum A."/>
            <person name="Ohm R."/>
            <person name="Martin F."/>
            <person name="Silar P."/>
            <person name="Natvig D."/>
            <person name="Lalanne C."/>
            <person name="Gautier V."/>
            <person name="Ament-Velasquez S.L."/>
            <person name="Kruys A."/>
            <person name="Hutchinson M.I."/>
            <person name="Powell A.J."/>
            <person name="Barry K."/>
            <person name="Miller A.N."/>
            <person name="Grigoriev I.V."/>
            <person name="Debuchy R."/>
            <person name="Gladieux P."/>
            <person name="Thoren M.H."/>
            <person name="Johannesson H."/>
        </authorList>
    </citation>
    <scope>NUCLEOTIDE SEQUENCE</scope>
    <source>
        <strain evidence="8">CBS 892.96</strain>
    </source>
</reference>
<proteinExistence type="predicted"/>
<feature type="transmembrane region" description="Helical" evidence="6">
    <location>
        <begin position="135"/>
        <end position="154"/>
    </location>
</feature>
<dbReference type="AlphaFoldDB" id="A0AAN7A5T1"/>
<name>A0AAN7A5T1_9PEZI</name>
<feature type="transmembrane region" description="Helical" evidence="6">
    <location>
        <begin position="357"/>
        <end position="374"/>
    </location>
</feature>
<reference evidence="8" key="1">
    <citation type="journal article" date="2023" name="Mol. Phylogenet. Evol.">
        <title>Genome-scale phylogeny and comparative genomics of the fungal order Sordariales.</title>
        <authorList>
            <person name="Hensen N."/>
            <person name="Bonometti L."/>
            <person name="Westerberg I."/>
            <person name="Brannstrom I.O."/>
            <person name="Guillou S."/>
            <person name="Cros-Aarteil S."/>
            <person name="Calhoun S."/>
            <person name="Haridas S."/>
            <person name="Kuo A."/>
            <person name="Mondo S."/>
            <person name="Pangilinan J."/>
            <person name="Riley R."/>
            <person name="LaButti K."/>
            <person name="Andreopoulos B."/>
            <person name="Lipzen A."/>
            <person name="Chen C."/>
            <person name="Yan M."/>
            <person name="Daum C."/>
            <person name="Ng V."/>
            <person name="Clum A."/>
            <person name="Steindorff A."/>
            <person name="Ohm R.A."/>
            <person name="Martin F."/>
            <person name="Silar P."/>
            <person name="Natvig D.O."/>
            <person name="Lalanne C."/>
            <person name="Gautier V."/>
            <person name="Ament-Velasquez S.L."/>
            <person name="Kruys A."/>
            <person name="Hutchinson M.I."/>
            <person name="Powell A.J."/>
            <person name="Barry K."/>
            <person name="Miller A.N."/>
            <person name="Grigoriev I.V."/>
            <person name="Debuchy R."/>
            <person name="Gladieux P."/>
            <person name="Hiltunen Thoren M."/>
            <person name="Johannesson H."/>
        </authorList>
    </citation>
    <scope>NUCLEOTIDE SEQUENCE</scope>
    <source>
        <strain evidence="8">CBS 892.96</strain>
    </source>
</reference>
<organism evidence="8 9">
    <name type="scientific">Triangularia setosa</name>
    <dbReference type="NCBI Taxonomy" id="2587417"/>
    <lineage>
        <taxon>Eukaryota</taxon>
        <taxon>Fungi</taxon>
        <taxon>Dikarya</taxon>
        <taxon>Ascomycota</taxon>
        <taxon>Pezizomycotina</taxon>
        <taxon>Sordariomycetes</taxon>
        <taxon>Sordariomycetidae</taxon>
        <taxon>Sordariales</taxon>
        <taxon>Podosporaceae</taxon>
        <taxon>Triangularia</taxon>
    </lineage>
</organism>
<feature type="transmembrane region" description="Helical" evidence="6">
    <location>
        <begin position="435"/>
        <end position="455"/>
    </location>
</feature>
<protein>
    <submittedName>
        <fullName evidence="8">Major facilitator superfamily domain-containing protein</fullName>
    </submittedName>
</protein>
<dbReference type="InterPro" id="IPR036259">
    <property type="entry name" value="MFS_trans_sf"/>
</dbReference>
<comment type="caution">
    <text evidence="8">The sequence shown here is derived from an EMBL/GenBank/DDBJ whole genome shotgun (WGS) entry which is preliminary data.</text>
</comment>
<evidence type="ECO:0000256" key="5">
    <source>
        <dbReference type="SAM" id="MobiDB-lite"/>
    </source>
</evidence>
<keyword evidence="9" id="KW-1185">Reference proteome</keyword>
<sequence>MSANPRFLPKALHLKVTMAGDKQPELVPPMEHVPVSRPVEKPGAVPVLPNPNPESGPARKNTVTTSPEPDVEDLGSLTKKKTPFSPRPACFKSTLQEVTFTLTTIAATATSTFFLGVSSILTASIGISLSMTQPQITFITASTALTAGAFQLGLGQLADLLNRRTMFLAGMGSFSLLSLLVGWTQNPYWMVVVCGVVGVSAAMVVPPTIGIMGAAYDKPSRRKNLAFSAFGAGNPLGFVFGSMVSGVAAMIWGWRASFFGIAVLWAVFTCAVVWTVPKGVEAFPEGQKFGARVMEGIGKFDALGTLLTVLGALRPSDGWNTGHVVAMLVLGVIFLALFAFWERVCAHPLMPSHIWKNRNFTFIILTCLPGAMSFNNVSPLMITVYLLPQAVAGLVYNAIAGSILHRVNNTFLLGLGSVAYISSNVLYSLMRPDSLYWTLMFPALMLSVIGADFQFNVIDMCQTLAGGIFNSIFRLGAAVALGLSTAVFDSAAASPVLIEDPMVRTQEHFKLP</sequence>
<dbReference type="InterPro" id="IPR020846">
    <property type="entry name" value="MFS_dom"/>
</dbReference>
<feature type="region of interest" description="Disordered" evidence="5">
    <location>
        <begin position="24"/>
        <end position="81"/>
    </location>
</feature>
<evidence type="ECO:0000256" key="4">
    <source>
        <dbReference type="ARBA" id="ARBA00023136"/>
    </source>
</evidence>
<evidence type="ECO:0000256" key="6">
    <source>
        <dbReference type="SAM" id="Phobius"/>
    </source>
</evidence>
<dbReference type="Gene3D" id="1.20.1250.20">
    <property type="entry name" value="MFS general substrate transporter like domains"/>
    <property type="match status" value="1"/>
</dbReference>
<dbReference type="SUPFAM" id="SSF103473">
    <property type="entry name" value="MFS general substrate transporter"/>
    <property type="match status" value="1"/>
</dbReference>
<evidence type="ECO:0000313" key="8">
    <source>
        <dbReference type="EMBL" id="KAK4174370.1"/>
    </source>
</evidence>
<feature type="transmembrane region" description="Helical" evidence="6">
    <location>
        <begin position="380"/>
        <end position="399"/>
    </location>
</feature>
<evidence type="ECO:0000259" key="7">
    <source>
        <dbReference type="PROSITE" id="PS50850"/>
    </source>
</evidence>
<feature type="transmembrane region" description="Helical" evidence="6">
    <location>
        <begin position="258"/>
        <end position="276"/>
    </location>
</feature>
<keyword evidence="4 6" id="KW-0472">Membrane</keyword>
<feature type="transmembrane region" description="Helical" evidence="6">
    <location>
        <begin position="189"/>
        <end position="213"/>
    </location>
</feature>
<dbReference type="EMBL" id="MU866285">
    <property type="protein sequence ID" value="KAK4174370.1"/>
    <property type="molecule type" value="Genomic_DNA"/>
</dbReference>
<dbReference type="PANTHER" id="PTHR42718">
    <property type="entry name" value="MAJOR FACILITATOR SUPERFAMILY MULTIDRUG TRANSPORTER MFSC"/>
    <property type="match status" value="1"/>
</dbReference>
<evidence type="ECO:0000313" key="9">
    <source>
        <dbReference type="Proteomes" id="UP001302321"/>
    </source>
</evidence>